<gene>
    <name evidence="3" type="ORF">ZYGM_002573</name>
</gene>
<dbReference type="InterPro" id="IPR050738">
    <property type="entry name" value="Sulfatase"/>
</dbReference>
<dbReference type="EMBL" id="BIMX01000010">
    <property type="protein sequence ID" value="GCE99452.1"/>
    <property type="molecule type" value="Genomic_DNA"/>
</dbReference>
<evidence type="ECO:0000256" key="1">
    <source>
        <dbReference type="ARBA" id="ARBA00008779"/>
    </source>
</evidence>
<reference evidence="3 4" key="1">
    <citation type="submission" date="2019-01" db="EMBL/GenBank/DDBJ databases">
        <title>Draft Genome Sequencing of Zygosaccharomyces mellis Ca-7.</title>
        <authorList>
            <person name="Shiwa Y."/>
            <person name="Kanesaki Y."/>
            <person name="Ishige T."/>
            <person name="Mura K."/>
            <person name="Hori T."/>
            <person name="Tamura T."/>
        </authorList>
    </citation>
    <scope>NUCLEOTIDE SEQUENCE [LARGE SCALE GENOMIC DNA]</scope>
    <source>
        <strain evidence="3 4">Ca-7</strain>
    </source>
</reference>
<evidence type="ECO:0000313" key="4">
    <source>
        <dbReference type="Proteomes" id="UP000301737"/>
    </source>
</evidence>
<dbReference type="SUPFAM" id="SSF53649">
    <property type="entry name" value="Alkaline phosphatase-like"/>
    <property type="match status" value="1"/>
</dbReference>
<protein>
    <recommendedName>
        <fullName evidence="2">Sulfatase N-terminal domain-containing protein</fullName>
    </recommendedName>
</protein>
<dbReference type="PANTHER" id="PTHR42693:SF33">
    <property type="entry name" value="ARYLSULFATASE"/>
    <property type="match status" value="1"/>
</dbReference>
<dbReference type="Gene3D" id="3.40.720.10">
    <property type="entry name" value="Alkaline Phosphatase, subunit A"/>
    <property type="match status" value="1"/>
</dbReference>
<sequence length="546" mass="61864">MSSKPNFVIIVADDLGFTDVGEFGGEIDTPNLDALARDGLRFTGFHTASACSPTRSMLLSGTDNHLAGLGQMAEFARNFPDKFDGKPGYEGYLNFRVAALSEILTPEYYTILSGKWHLGLDEPFWPDKRGFEQSFTLLPGAGNHYKFNLRERYFLPSIYQENGRLLDPEKELPDDFYSTDYFTTKFLEYLEDEQRKSRPFLGFLTYTAPHWPLQAPPQTIEKYKGIYDAGPLELRRKRLQRAQELGIVQPDMAPHLVETISEVGWDGLDEEAKAYSSRVMEVYAAMVDELDQQIGRVVHHLKKMGEFENSVIMFLSDNGAEGMMMEALPFGGKVFRDRISGKYNNSYENIGRGDSFVYYGDMWAQAATAPRYMYKMWASEGGINCPLIFHYPKLYQEGGKIMDQFTTVMDILPTVLDLSGVPHPGNMFQGRNIYKPKGKSWVPFLIKSSDSVHGEDTVTGWELFGQRAIRRGSFKALYIPKPFGSGKWELFDVSKDLGEIEDLSGQLPEVLEELLGHWSTYCAETGLVEIEPPSKDDVKYTVIQDN</sequence>
<proteinExistence type="inferred from homology"/>
<dbReference type="InterPro" id="IPR017850">
    <property type="entry name" value="Alkaline_phosphatase_core_sf"/>
</dbReference>
<keyword evidence="4" id="KW-1185">Reference proteome</keyword>
<dbReference type="GO" id="GO:0019637">
    <property type="term" value="P:organophosphate metabolic process"/>
    <property type="evidence" value="ECO:0007669"/>
    <property type="project" value="UniProtKB-ARBA"/>
</dbReference>
<dbReference type="InterPro" id="IPR000917">
    <property type="entry name" value="Sulfatase_N"/>
</dbReference>
<dbReference type="CDD" id="cd16025">
    <property type="entry name" value="PAS_like"/>
    <property type="match status" value="1"/>
</dbReference>
<feature type="domain" description="Sulfatase N-terminal" evidence="2">
    <location>
        <begin position="5"/>
        <end position="421"/>
    </location>
</feature>
<dbReference type="AlphaFoldDB" id="A0A4C2EAR5"/>
<dbReference type="Gene3D" id="3.30.1120.10">
    <property type="match status" value="1"/>
</dbReference>
<accession>A0A4C2EAR5</accession>
<evidence type="ECO:0000313" key="3">
    <source>
        <dbReference type="EMBL" id="GCE99452.1"/>
    </source>
</evidence>
<dbReference type="OrthoDB" id="103349at2759"/>
<name>A0A4C2EAR5_9SACH</name>
<dbReference type="Proteomes" id="UP000301737">
    <property type="component" value="Unassembled WGS sequence"/>
</dbReference>
<evidence type="ECO:0000259" key="2">
    <source>
        <dbReference type="Pfam" id="PF00884"/>
    </source>
</evidence>
<dbReference type="GO" id="GO:0004065">
    <property type="term" value="F:arylsulfatase activity"/>
    <property type="evidence" value="ECO:0007669"/>
    <property type="project" value="TreeGrafter"/>
</dbReference>
<dbReference type="GO" id="GO:0006796">
    <property type="term" value="P:phosphate-containing compound metabolic process"/>
    <property type="evidence" value="ECO:0007669"/>
    <property type="project" value="UniProtKB-ARBA"/>
</dbReference>
<organism evidence="3 4">
    <name type="scientific">Zygosaccharomyces mellis</name>
    <dbReference type="NCBI Taxonomy" id="42258"/>
    <lineage>
        <taxon>Eukaryota</taxon>
        <taxon>Fungi</taxon>
        <taxon>Dikarya</taxon>
        <taxon>Ascomycota</taxon>
        <taxon>Saccharomycotina</taxon>
        <taxon>Saccharomycetes</taxon>
        <taxon>Saccharomycetales</taxon>
        <taxon>Saccharomycetaceae</taxon>
        <taxon>Zygosaccharomyces</taxon>
    </lineage>
</organism>
<comment type="caution">
    <text evidence="3">The sequence shown here is derived from an EMBL/GenBank/DDBJ whole genome shotgun (WGS) entry which is preliminary data.</text>
</comment>
<dbReference type="PANTHER" id="PTHR42693">
    <property type="entry name" value="ARYLSULFATASE FAMILY MEMBER"/>
    <property type="match status" value="1"/>
</dbReference>
<comment type="similarity">
    <text evidence="1">Belongs to the sulfatase family.</text>
</comment>
<dbReference type="Pfam" id="PF00884">
    <property type="entry name" value="Sulfatase"/>
    <property type="match status" value="1"/>
</dbReference>